<name>A0A841K249_9BACT</name>
<evidence type="ECO:0000313" key="3">
    <source>
        <dbReference type="EMBL" id="MBB6146667.1"/>
    </source>
</evidence>
<evidence type="ECO:0000256" key="1">
    <source>
        <dbReference type="SAM" id="Phobius"/>
    </source>
</evidence>
<comment type="caution">
    <text evidence="3">The sequence shown here is derived from an EMBL/GenBank/DDBJ whole genome shotgun (WGS) entry which is preliminary data.</text>
</comment>
<sequence length="70" mass="7515">MKKLFRYSTLAVGLALGTGVMAHAYDRPWPHDPGPGHEAPSAPEVDPSLAFSGITLLAGTLTVMRARKRK</sequence>
<dbReference type="AlphaFoldDB" id="A0A841K249"/>
<dbReference type="Proteomes" id="UP000538666">
    <property type="component" value="Unassembled WGS sequence"/>
</dbReference>
<evidence type="ECO:0000313" key="4">
    <source>
        <dbReference type="Proteomes" id="UP000538666"/>
    </source>
</evidence>
<keyword evidence="1" id="KW-0812">Transmembrane</keyword>
<feature type="transmembrane region" description="Helical" evidence="1">
    <location>
        <begin position="48"/>
        <end position="66"/>
    </location>
</feature>
<keyword evidence="4" id="KW-1185">Reference proteome</keyword>
<keyword evidence="1" id="KW-1133">Transmembrane helix</keyword>
<keyword evidence="1" id="KW-0472">Membrane</keyword>
<protein>
    <submittedName>
        <fullName evidence="3">Uncharacterized protein</fullName>
    </submittedName>
</protein>
<dbReference type="EMBL" id="JACHEK010000010">
    <property type="protein sequence ID" value="MBB6146667.1"/>
    <property type="molecule type" value="Genomic_DNA"/>
</dbReference>
<organism evidence="3 4">
    <name type="scientific">Silvibacterium bohemicum</name>
    <dbReference type="NCBI Taxonomy" id="1577686"/>
    <lineage>
        <taxon>Bacteria</taxon>
        <taxon>Pseudomonadati</taxon>
        <taxon>Acidobacteriota</taxon>
        <taxon>Terriglobia</taxon>
        <taxon>Terriglobales</taxon>
        <taxon>Acidobacteriaceae</taxon>
        <taxon>Silvibacterium</taxon>
    </lineage>
</organism>
<feature type="chain" id="PRO_5032703028" evidence="2">
    <location>
        <begin position="25"/>
        <end position="70"/>
    </location>
</feature>
<evidence type="ECO:0000256" key="2">
    <source>
        <dbReference type="SAM" id="SignalP"/>
    </source>
</evidence>
<feature type="signal peptide" evidence="2">
    <location>
        <begin position="1"/>
        <end position="24"/>
    </location>
</feature>
<reference evidence="3 4" key="1">
    <citation type="submission" date="2020-08" db="EMBL/GenBank/DDBJ databases">
        <title>Genomic Encyclopedia of Type Strains, Phase IV (KMG-IV): sequencing the most valuable type-strain genomes for metagenomic binning, comparative biology and taxonomic classification.</title>
        <authorList>
            <person name="Goeker M."/>
        </authorList>
    </citation>
    <scope>NUCLEOTIDE SEQUENCE [LARGE SCALE GENOMIC DNA]</scope>
    <source>
        <strain evidence="3 4">DSM 103733</strain>
    </source>
</reference>
<accession>A0A841K249</accession>
<gene>
    <name evidence="3" type="ORF">HNQ77_004646</name>
</gene>
<keyword evidence="2" id="KW-0732">Signal</keyword>
<proteinExistence type="predicted"/>